<evidence type="ECO:0000256" key="1">
    <source>
        <dbReference type="ARBA" id="ARBA00022670"/>
    </source>
</evidence>
<dbReference type="CDD" id="cd00585">
    <property type="entry name" value="Peptidase_C1B"/>
    <property type="match status" value="1"/>
</dbReference>
<evidence type="ECO:0000256" key="4">
    <source>
        <dbReference type="PIRNR" id="PIRNR005700"/>
    </source>
</evidence>
<dbReference type="InterPro" id="IPR000169">
    <property type="entry name" value="Pept_cys_AS"/>
</dbReference>
<keyword evidence="6" id="KW-1185">Reference proteome</keyword>
<dbReference type="InterPro" id="IPR038765">
    <property type="entry name" value="Papain-like_cys_pep_sf"/>
</dbReference>
<evidence type="ECO:0000256" key="2">
    <source>
        <dbReference type="ARBA" id="ARBA00022801"/>
    </source>
</evidence>
<accession>A0ABP9PIW2</accession>
<dbReference type="PROSITE" id="PS00139">
    <property type="entry name" value="THIOL_PROTEASE_CYS"/>
    <property type="match status" value="1"/>
</dbReference>
<evidence type="ECO:0000313" key="5">
    <source>
        <dbReference type="EMBL" id="GAA5147269.1"/>
    </source>
</evidence>
<evidence type="ECO:0000256" key="3">
    <source>
        <dbReference type="ARBA" id="ARBA00022807"/>
    </source>
</evidence>
<proteinExistence type="inferred from homology"/>
<comment type="similarity">
    <text evidence="4">Belongs to the peptidase C1 family.</text>
</comment>
<organism evidence="5 6">
    <name type="scientific">Nocardioides marinquilinus</name>
    <dbReference type="NCBI Taxonomy" id="1210400"/>
    <lineage>
        <taxon>Bacteria</taxon>
        <taxon>Bacillati</taxon>
        <taxon>Actinomycetota</taxon>
        <taxon>Actinomycetes</taxon>
        <taxon>Propionibacteriales</taxon>
        <taxon>Nocardioidaceae</taxon>
        <taxon>Nocardioides</taxon>
    </lineage>
</organism>
<name>A0ABP9PIW2_9ACTN</name>
<dbReference type="Pfam" id="PF03051">
    <property type="entry name" value="Peptidase_C1_2"/>
    <property type="match status" value="1"/>
</dbReference>
<keyword evidence="4" id="KW-0031">Aminopeptidase</keyword>
<keyword evidence="2 4" id="KW-0378">Hydrolase</keyword>
<dbReference type="PIRSF" id="PIRSF005700">
    <property type="entry name" value="PepC"/>
    <property type="match status" value="1"/>
</dbReference>
<comment type="caution">
    <text evidence="5">The sequence shown here is derived from an EMBL/GenBank/DDBJ whole genome shotgun (WGS) entry which is preliminary data.</text>
</comment>
<dbReference type="SUPFAM" id="SSF54001">
    <property type="entry name" value="Cysteine proteinases"/>
    <property type="match status" value="1"/>
</dbReference>
<dbReference type="PANTHER" id="PTHR10363:SF2">
    <property type="entry name" value="BLEOMYCIN HYDROLASE"/>
    <property type="match status" value="1"/>
</dbReference>
<evidence type="ECO:0000313" key="6">
    <source>
        <dbReference type="Proteomes" id="UP001500221"/>
    </source>
</evidence>
<dbReference type="InterPro" id="IPR025660">
    <property type="entry name" value="Pept_his_AS"/>
</dbReference>
<dbReference type="Proteomes" id="UP001500221">
    <property type="component" value="Unassembled WGS sequence"/>
</dbReference>
<dbReference type="EMBL" id="BAABKG010000002">
    <property type="protein sequence ID" value="GAA5147269.1"/>
    <property type="molecule type" value="Genomic_DNA"/>
</dbReference>
<reference evidence="6" key="1">
    <citation type="journal article" date="2019" name="Int. J. Syst. Evol. Microbiol.">
        <title>The Global Catalogue of Microorganisms (GCM) 10K type strain sequencing project: providing services to taxonomists for standard genome sequencing and annotation.</title>
        <authorList>
            <consortium name="The Broad Institute Genomics Platform"/>
            <consortium name="The Broad Institute Genome Sequencing Center for Infectious Disease"/>
            <person name="Wu L."/>
            <person name="Ma J."/>
        </authorList>
    </citation>
    <scope>NUCLEOTIDE SEQUENCE [LARGE SCALE GENOMIC DNA]</scope>
    <source>
        <strain evidence="6">JCM 18459</strain>
    </source>
</reference>
<dbReference type="InterPro" id="IPR004134">
    <property type="entry name" value="Peptidase_C1B"/>
</dbReference>
<keyword evidence="3 4" id="KW-0788">Thiol protease</keyword>
<dbReference type="PANTHER" id="PTHR10363">
    <property type="entry name" value="BLEOMYCIN HYDROLASE"/>
    <property type="match status" value="1"/>
</dbReference>
<dbReference type="RefSeq" id="WP_345457592.1">
    <property type="nucleotide sequence ID" value="NZ_BAABKG010000002.1"/>
</dbReference>
<keyword evidence="1 4" id="KW-0645">Protease</keyword>
<protein>
    <recommendedName>
        <fullName evidence="4">Aminopeptidase</fullName>
    </recommendedName>
</protein>
<dbReference type="PROSITE" id="PS00639">
    <property type="entry name" value="THIOL_PROTEASE_HIS"/>
    <property type="match status" value="1"/>
</dbReference>
<sequence length="454" mass="51209">MERGLTSGQVEIFTKQFDERPGSRLLQNAVTATKVDQVALDHQLARSIDRTVSHRLDDWKPTDQKQSGRCWMFAGLNLLRPGTARALGVKELELSQNHLMFFDKLEKANHWLESIIETADRDVDDRTVAHLLSSPSEDGGQWNMFAALVAKHGLVPQSVMPETVSSSATRMLNRDLARVLRQAARDLRAQAADGAEEAALRETKADVLNVVHGMLCLHLGTPPTSFHWQWRDEDMVFHRDGDLTPQEFAARYVTTPLDDYVCLVHDARESSPFGRTYTVEHLGNVVDGPEVVYLNVEMEVIEQLAMRTVVGSADRPGEPVWFGCDVDHQQSVERGLWDARLFDYDALYGTTTDLTRAERLEHHEAAMTHAMLLTGVDVVETEDGERARRWRVENSWGTERGEQGYWTMNASWFAEHVFEIAVRRDLLPDHLLAALDEPPVVLPAWDPMGALARG</sequence>
<gene>
    <name evidence="5" type="ORF">GCM10023340_19420</name>
</gene>
<dbReference type="Gene3D" id="3.90.70.10">
    <property type="entry name" value="Cysteine proteinases"/>
    <property type="match status" value="1"/>
</dbReference>